<dbReference type="Pfam" id="PF01035">
    <property type="entry name" value="DNA_binding_1"/>
    <property type="match status" value="1"/>
</dbReference>
<dbReference type="EC" id="2.1.1.63" evidence="9"/>
<evidence type="ECO:0000259" key="10">
    <source>
        <dbReference type="Pfam" id="PF01035"/>
    </source>
</evidence>
<comment type="miscellaneous">
    <text evidence="9">This enzyme catalyzes only one turnover and therefore is not strictly catalytic. According to one definition, an enzyme is a biocatalyst that acts repeatedly and over many reaction cycles.</text>
</comment>
<comment type="subcellular location">
    <subcellularLocation>
        <location evidence="9">Cytoplasm</location>
    </subcellularLocation>
</comment>
<feature type="domain" description="Methylated-DNA-[protein]-cysteine S-methyltransferase DNA binding" evidence="10">
    <location>
        <begin position="93"/>
        <end position="172"/>
    </location>
</feature>
<evidence type="ECO:0000256" key="6">
    <source>
        <dbReference type="ARBA" id="ARBA00022763"/>
    </source>
</evidence>
<evidence type="ECO:0000256" key="1">
    <source>
        <dbReference type="ARBA" id="ARBA00001286"/>
    </source>
</evidence>
<dbReference type="InterPro" id="IPR008332">
    <property type="entry name" value="MethylG_MeTrfase_N"/>
</dbReference>
<dbReference type="SUPFAM" id="SSF46767">
    <property type="entry name" value="Methylated DNA-protein cysteine methyltransferase, C-terminal domain"/>
    <property type="match status" value="1"/>
</dbReference>
<keyword evidence="5 9" id="KW-0808">Transferase</keyword>
<dbReference type="InterPro" id="IPR023546">
    <property type="entry name" value="MGMT"/>
</dbReference>
<protein>
    <recommendedName>
        <fullName evidence="9">Methylated-DNA--protein-cysteine methyltransferase</fullName>
        <ecNumber evidence="9">2.1.1.63</ecNumber>
    </recommendedName>
    <alternativeName>
        <fullName evidence="9">6-O-methylguanine-DNA methyltransferase</fullName>
        <shortName evidence="9">MGMT</shortName>
    </alternativeName>
    <alternativeName>
        <fullName evidence="9">O-6-methylguanine-DNA-alkyltransferase</fullName>
    </alternativeName>
</protein>
<dbReference type="Gene3D" id="3.30.160.70">
    <property type="entry name" value="Methylated DNA-protein cysteine methyltransferase domain"/>
    <property type="match status" value="1"/>
</dbReference>
<comment type="catalytic activity">
    <reaction evidence="1 9">
        <text>a 4-O-methyl-thymidine in DNA + L-cysteinyl-[protein] = a thymidine in DNA + S-methyl-L-cysteinyl-[protein]</text>
        <dbReference type="Rhea" id="RHEA:53428"/>
        <dbReference type="Rhea" id="RHEA-COMP:10131"/>
        <dbReference type="Rhea" id="RHEA-COMP:10132"/>
        <dbReference type="Rhea" id="RHEA-COMP:13555"/>
        <dbReference type="Rhea" id="RHEA-COMP:13556"/>
        <dbReference type="ChEBI" id="CHEBI:29950"/>
        <dbReference type="ChEBI" id="CHEBI:82612"/>
        <dbReference type="ChEBI" id="CHEBI:137386"/>
        <dbReference type="ChEBI" id="CHEBI:137387"/>
        <dbReference type="EC" id="2.1.1.63"/>
    </reaction>
</comment>
<dbReference type="InterPro" id="IPR036217">
    <property type="entry name" value="MethylDNA_cys_MeTrfase_DNAb"/>
</dbReference>
<dbReference type="GO" id="GO:0003908">
    <property type="term" value="F:methylated-DNA-[protein]-cysteine S-methyltransferase activity"/>
    <property type="evidence" value="ECO:0007669"/>
    <property type="project" value="UniProtKB-UniRule"/>
</dbReference>
<dbReference type="AlphaFoldDB" id="A0A1H9QX48"/>
<dbReference type="Pfam" id="PF02870">
    <property type="entry name" value="Methyltransf_1N"/>
    <property type="match status" value="1"/>
</dbReference>
<keyword evidence="4 9" id="KW-0489">Methyltransferase</keyword>
<evidence type="ECO:0000259" key="11">
    <source>
        <dbReference type="Pfam" id="PF02870"/>
    </source>
</evidence>
<keyword evidence="6 9" id="KW-0227">DNA damage</keyword>
<dbReference type="InterPro" id="IPR036388">
    <property type="entry name" value="WH-like_DNA-bd_sf"/>
</dbReference>
<evidence type="ECO:0000256" key="7">
    <source>
        <dbReference type="ARBA" id="ARBA00023204"/>
    </source>
</evidence>
<dbReference type="EMBL" id="FOHB01000001">
    <property type="protein sequence ID" value="SER64283.1"/>
    <property type="molecule type" value="Genomic_DNA"/>
</dbReference>
<dbReference type="InterPro" id="IPR001497">
    <property type="entry name" value="MethylDNA_cys_MeTrfase_AS"/>
</dbReference>
<keyword evidence="7 9" id="KW-0234">DNA repair</keyword>
<evidence type="ECO:0000256" key="2">
    <source>
        <dbReference type="ARBA" id="ARBA00008711"/>
    </source>
</evidence>
<dbReference type="PROSITE" id="PS00374">
    <property type="entry name" value="MGMT"/>
    <property type="match status" value="1"/>
</dbReference>
<dbReference type="RefSeq" id="WP_091755453.1">
    <property type="nucleotide sequence ID" value="NZ_FOHB01000001.1"/>
</dbReference>
<dbReference type="FunFam" id="1.10.10.10:FF:000214">
    <property type="entry name" value="Methylated-DNA--protein-cysteine methyltransferase"/>
    <property type="match status" value="1"/>
</dbReference>
<evidence type="ECO:0000256" key="3">
    <source>
        <dbReference type="ARBA" id="ARBA00022490"/>
    </source>
</evidence>
<dbReference type="PANTHER" id="PTHR10815">
    <property type="entry name" value="METHYLATED-DNA--PROTEIN-CYSTEINE METHYLTRANSFERASE"/>
    <property type="match status" value="1"/>
</dbReference>
<accession>A0A1H9QX48</accession>
<dbReference type="GO" id="GO:0006307">
    <property type="term" value="P:DNA alkylation repair"/>
    <property type="evidence" value="ECO:0007669"/>
    <property type="project" value="UniProtKB-UniRule"/>
</dbReference>
<name>A0A1H9QX48_9MICO</name>
<feature type="domain" description="Methylguanine DNA methyltransferase ribonuclease-like" evidence="11">
    <location>
        <begin position="22"/>
        <end position="88"/>
    </location>
</feature>
<evidence type="ECO:0000313" key="12">
    <source>
        <dbReference type="EMBL" id="SER64283.1"/>
    </source>
</evidence>
<evidence type="ECO:0000256" key="4">
    <source>
        <dbReference type="ARBA" id="ARBA00022603"/>
    </source>
</evidence>
<dbReference type="Gene3D" id="1.10.10.10">
    <property type="entry name" value="Winged helix-like DNA-binding domain superfamily/Winged helix DNA-binding domain"/>
    <property type="match status" value="1"/>
</dbReference>
<gene>
    <name evidence="12" type="ORF">SAMN05216199_0757</name>
</gene>
<evidence type="ECO:0000256" key="5">
    <source>
        <dbReference type="ARBA" id="ARBA00022679"/>
    </source>
</evidence>
<keyword evidence="3 9" id="KW-0963">Cytoplasm</keyword>
<dbReference type="HAMAP" id="MF_00772">
    <property type="entry name" value="OGT"/>
    <property type="match status" value="1"/>
</dbReference>
<dbReference type="Proteomes" id="UP000199019">
    <property type="component" value="Unassembled WGS sequence"/>
</dbReference>
<sequence>MTGQFLSGAASPAVRRHVVMESTPVGRLVLVARGAELVGVWMEDQRHHPGVLAYGEPAPADDEVLTAAATQLEEYFAGRRTEFDLTLAPEGTAFQQRVWAELLRIPYGETTTYGELARRLGHPNGSRAVGLANGRNPLGIVVPCHRVVGAGGDLTGYGGGLPRKRLLLDLEAQVAGLRLF</sequence>
<organism evidence="12 13">
    <name type="scientific">Pedococcus cremeus</name>
    <dbReference type="NCBI Taxonomy" id="587636"/>
    <lineage>
        <taxon>Bacteria</taxon>
        <taxon>Bacillati</taxon>
        <taxon>Actinomycetota</taxon>
        <taxon>Actinomycetes</taxon>
        <taxon>Micrococcales</taxon>
        <taxon>Intrasporangiaceae</taxon>
        <taxon>Pedococcus</taxon>
    </lineage>
</organism>
<feature type="active site" description="Nucleophile; methyl group acceptor" evidence="9">
    <location>
        <position position="144"/>
    </location>
</feature>
<dbReference type="GO" id="GO:0005737">
    <property type="term" value="C:cytoplasm"/>
    <property type="evidence" value="ECO:0007669"/>
    <property type="project" value="UniProtKB-SubCell"/>
</dbReference>
<dbReference type="CDD" id="cd06445">
    <property type="entry name" value="ATase"/>
    <property type="match status" value="1"/>
</dbReference>
<dbReference type="STRING" id="587636.SAMN05216199_0757"/>
<comment type="function">
    <text evidence="9">Involved in the cellular defense against the biological effects of O6-methylguanine (O6-MeG) and O4-methylthymine (O4-MeT) in DNA. Repairs the methylated nucleobase in DNA by stoichiometrically transferring the methyl group to a cysteine residue in the enzyme. This is a suicide reaction: the enzyme is irreversibly inactivated.</text>
</comment>
<comment type="similarity">
    <text evidence="2 9">Belongs to the MGMT family.</text>
</comment>
<proteinExistence type="inferred from homology"/>
<dbReference type="GO" id="GO:0032259">
    <property type="term" value="P:methylation"/>
    <property type="evidence" value="ECO:0007669"/>
    <property type="project" value="UniProtKB-KW"/>
</dbReference>
<evidence type="ECO:0000256" key="8">
    <source>
        <dbReference type="ARBA" id="ARBA00049348"/>
    </source>
</evidence>
<dbReference type="SUPFAM" id="SSF53155">
    <property type="entry name" value="Methylated DNA-protein cysteine methyltransferase domain"/>
    <property type="match status" value="1"/>
</dbReference>
<dbReference type="NCBIfam" id="TIGR00589">
    <property type="entry name" value="ogt"/>
    <property type="match status" value="1"/>
</dbReference>
<dbReference type="InterPro" id="IPR014048">
    <property type="entry name" value="MethylDNA_cys_MeTrfase_DNA-bd"/>
</dbReference>
<comment type="catalytic activity">
    <reaction evidence="8 9">
        <text>a 6-O-methyl-2'-deoxyguanosine in DNA + L-cysteinyl-[protein] = S-methyl-L-cysteinyl-[protein] + a 2'-deoxyguanosine in DNA</text>
        <dbReference type="Rhea" id="RHEA:24000"/>
        <dbReference type="Rhea" id="RHEA-COMP:10131"/>
        <dbReference type="Rhea" id="RHEA-COMP:10132"/>
        <dbReference type="Rhea" id="RHEA-COMP:11367"/>
        <dbReference type="Rhea" id="RHEA-COMP:11368"/>
        <dbReference type="ChEBI" id="CHEBI:29950"/>
        <dbReference type="ChEBI" id="CHEBI:82612"/>
        <dbReference type="ChEBI" id="CHEBI:85445"/>
        <dbReference type="ChEBI" id="CHEBI:85448"/>
        <dbReference type="EC" id="2.1.1.63"/>
    </reaction>
</comment>
<evidence type="ECO:0000313" key="13">
    <source>
        <dbReference type="Proteomes" id="UP000199019"/>
    </source>
</evidence>
<dbReference type="PANTHER" id="PTHR10815:SF5">
    <property type="entry name" value="METHYLATED-DNA--PROTEIN-CYSTEINE METHYLTRANSFERASE"/>
    <property type="match status" value="1"/>
</dbReference>
<reference evidence="13" key="1">
    <citation type="submission" date="2016-10" db="EMBL/GenBank/DDBJ databases">
        <authorList>
            <person name="Varghese N."/>
            <person name="Submissions S."/>
        </authorList>
    </citation>
    <scope>NUCLEOTIDE SEQUENCE [LARGE SCALE GENOMIC DNA]</scope>
    <source>
        <strain evidence="13">CGMCC 1.6963</strain>
    </source>
</reference>
<evidence type="ECO:0000256" key="9">
    <source>
        <dbReference type="HAMAP-Rule" id="MF_00772"/>
    </source>
</evidence>
<dbReference type="InterPro" id="IPR036631">
    <property type="entry name" value="MGMT_N_sf"/>
</dbReference>
<keyword evidence="13" id="KW-1185">Reference proteome</keyword>
<dbReference type="OrthoDB" id="9802228at2"/>